<gene>
    <name evidence="9" type="ORF">C7444_101210</name>
</gene>
<dbReference type="EMBL" id="QJJS01000001">
    <property type="protein sequence ID" value="PXW99380.1"/>
    <property type="molecule type" value="Genomic_DNA"/>
</dbReference>
<dbReference type="PRINTS" id="PR00260">
    <property type="entry name" value="CHEMTRNSDUCR"/>
</dbReference>
<evidence type="ECO:0000256" key="1">
    <source>
        <dbReference type="ARBA" id="ARBA00004370"/>
    </source>
</evidence>
<keyword evidence="6" id="KW-1133">Transmembrane helix</keyword>
<dbReference type="OrthoDB" id="5441488at2"/>
<keyword evidence="2" id="KW-0488">Methylation</keyword>
<dbReference type="CDD" id="cd11386">
    <property type="entry name" value="MCP_signal"/>
    <property type="match status" value="1"/>
</dbReference>
<dbReference type="Gene3D" id="1.10.287.950">
    <property type="entry name" value="Methyl-accepting chemotaxis protein"/>
    <property type="match status" value="1"/>
</dbReference>
<accession>A0A318H605</accession>
<keyword evidence="9" id="KW-0675">Receptor</keyword>
<keyword evidence="6" id="KW-0812">Transmembrane</keyword>
<comment type="subcellular location">
    <subcellularLocation>
        <location evidence="1">Membrane</location>
    </subcellularLocation>
</comment>
<dbReference type="Pfam" id="PF00015">
    <property type="entry name" value="MCPsignal"/>
    <property type="match status" value="1"/>
</dbReference>
<dbReference type="InterPro" id="IPR051310">
    <property type="entry name" value="MCP_chemotaxis"/>
</dbReference>
<evidence type="ECO:0000256" key="4">
    <source>
        <dbReference type="PROSITE-ProRule" id="PRU00284"/>
    </source>
</evidence>
<dbReference type="GO" id="GO:0007165">
    <property type="term" value="P:signal transduction"/>
    <property type="evidence" value="ECO:0007669"/>
    <property type="project" value="UniProtKB-KW"/>
</dbReference>
<dbReference type="AlphaFoldDB" id="A0A318H605"/>
<evidence type="ECO:0000256" key="6">
    <source>
        <dbReference type="SAM" id="Phobius"/>
    </source>
</evidence>
<dbReference type="FunFam" id="1.10.287.950:FF:000001">
    <property type="entry name" value="Methyl-accepting chemotaxis sensory transducer"/>
    <property type="match status" value="1"/>
</dbReference>
<dbReference type="PROSITE" id="PS50885">
    <property type="entry name" value="HAMP"/>
    <property type="match status" value="1"/>
</dbReference>
<evidence type="ECO:0000256" key="5">
    <source>
        <dbReference type="SAM" id="MobiDB-lite"/>
    </source>
</evidence>
<proteinExistence type="inferred from homology"/>
<dbReference type="PANTHER" id="PTHR43531:SF14">
    <property type="entry name" value="METHYL-ACCEPTING CHEMOTAXIS PROTEIN I-RELATED"/>
    <property type="match status" value="1"/>
</dbReference>
<feature type="domain" description="HAMP" evidence="8">
    <location>
        <begin position="213"/>
        <end position="256"/>
    </location>
</feature>
<keyword evidence="6" id="KW-0472">Membrane</keyword>
<dbReference type="GO" id="GO:0004888">
    <property type="term" value="F:transmembrane signaling receptor activity"/>
    <property type="evidence" value="ECO:0007669"/>
    <property type="project" value="InterPro"/>
</dbReference>
<organism evidence="9 10">
    <name type="scientific">Sphaerotilus hippei</name>
    <dbReference type="NCBI Taxonomy" id="744406"/>
    <lineage>
        <taxon>Bacteria</taxon>
        <taxon>Pseudomonadati</taxon>
        <taxon>Pseudomonadota</taxon>
        <taxon>Betaproteobacteria</taxon>
        <taxon>Burkholderiales</taxon>
        <taxon>Sphaerotilaceae</taxon>
        <taxon>Sphaerotilus</taxon>
    </lineage>
</organism>
<sequence length="572" mass="59353">MNIVKQSLYLCIGALLLLLGLQGAQSLWQVSRLSGAAEAIATSSAVSNQSQTLGALFVRADEQFKAATAFVDAATMAEHRKAVLDSITQLRSTAAAIQAAAQGDTQALAVDAARQVDQWAALAGQHLSSEGQTELPSYHRLEGAGAALTGKIAELVARSHEAELAAMAVAASSARSAWFWTIGELVLAIGLGLGLGWYALSSLRRQIGGDPAEVAAIANAVADGDLSIEIRTAGIPEGSVMAATARMQRSLRETVQRVRQISLCLSEGAGEIASGNADLSARTEQQASALEKTASTMTQLGQTVRHNAESSREADQLARGASTIATRGGEVVGQVVHTMQDINSSSRKIVDIITVIDGIAFQTNILALNAAVEAARAGEQGRGFAVVASEVRSLAQRSADAAKEIKSLITASVEQVEQGSDLVDQAGSTMQEIVAAVQRVTAIMSEISGASEQQSAGVSQVAGAVTEMDQATQQNAALAEQSAAAAESLKAQTQQLVEAMAVFRMDTAAQAASRAGPDTWNGADRRGPDRAKNVVRAPFSARADRPGAAAPQQESTSLAAPARTGTDDWETF</sequence>
<reference evidence="9 10" key="1">
    <citation type="submission" date="2018-05" db="EMBL/GenBank/DDBJ databases">
        <title>Genomic Encyclopedia of Type Strains, Phase IV (KMG-IV): sequencing the most valuable type-strain genomes for metagenomic binning, comparative biology and taxonomic classification.</title>
        <authorList>
            <person name="Goeker M."/>
        </authorList>
    </citation>
    <scope>NUCLEOTIDE SEQUENCE [LARGE SCALE GENOMIC DNA]</scope>
    <source>
        <strain evidence="9 10">DSM 566</strain>
    </source>
</reference>
<dbReference type="RefSeq" id="WP_110398957.1">
    <property type="nucleotide sequence ID" value="NZ_QJJS01000001.1"/>
</dbReference>
<protein>
    <submittedName>
        <fullName evidence="9">Methyl-accepting chemotaxis protein/methyl-accepting chemotaxis protein-1 (Serine sensor receptor)</fullName>
    </submittedName>
</protein>
<keyword evidence="4" id="KW-0807">Transducer</keyword>
<dbReference type="PANTHER" id="PTHR43531">
    <property type="entry name" value="PROTEIN ICFG"/>
    <property type="match status" value="1"/>
</dbReference>
<dbReference type="PROSITE" id="PS50111">
    <property type="entry name" value="CHEMOTAXIS_TRANSDUC_2"/>
    <property type="match status" value="1"/>
</dbReference>
<dbReference type="SMART" id="SM00283">
    <property type="entry name" value="MA"/>
    <property type="match status" value="1"/>
</dbReference>
<feature type="region of interest" description="Disordered" evidence="5">
    <location>
        <begin position="511"/>
        <end position="572"/>
    </location>
</feature>
<evidence type="ECO:0000313" key="9">
    <source>
        <dbReference type="EMBL" id="PXW99380.1"/>
    </source>
</evidence>
<name>A0A318H605_9BURK</name>
<dbReference type="InterPro" id="IPR003660">
    <property type="entry name" value="HAMP_dom"/>
</dbReference>
<comment type="caution">
    <text evidence="9">The sequence shown here is derived from an EMBL/GenBank/DDBJ whole genome shotgun (WGS) entry which is preliminary data.</text>
</comment>
<dbReference type="Proteomes" id="UP000247811">
    <property type="component" value="Unassembled WGS sequence"/>
</dbReference>
<keyword evidence="10" id="KW-1185">Reference proteome</keyword>
<evidence type="ECO:0000256" key="3">
    <source>
        <dbReference type="ARBA" id="ARBA00029447"/>
    </source>
</evidence>
<evidence type="ECO:0000259" key="8">
    <source>
        <dbReference type="PROSITE" id="PS50885"/>
    </source>
</evidence>
<dbReference type="SUPFAM" id="SSF58104">
    <property type="entry name" value="Methyl-accepting chemotaxis protein (MCP) signaling domain"/>
    <property type="match status" value="1"/>
</dbReference>
<evidence type="ECO:0000256" key="2">
    <source>
        <dbReference type="ARBA" id="ARBA00022481"/>
    </source>
</evidence>
<evidence type="ECO:0000259" key="7">
    <source>
        <dbReference type="PROSITE" id="PS50111"/>
    </source>
</evidence>
<feature type="domain" description="Methyl-accepting transducer" evidence="7">
    <location>
        <begin position="261"/>
        <end position="490"/>
    </location>
</feature>
<evidence type="ECO:0000313" key="10">
    <source>
        <dbReference type="Proteomes" id="UP000247811"/>
    </source>
</evidence>
<feature type="compositionally biased region" description="Basic and acidic residues" evidence="5">
    <location>
        <begin position="523"/>
        <end position="532"/>
    </location>
</feature>
<dbReference type="InterPro" id="IPR004089">
    <property type="entry name" value="MCPsignal_dom"/>
</dbReference>
<comment type="similarity">
    <text evidence="3">Belongs to the methyl-accepting chemotaxis (MCP) protein family.</text>
</comment>
<dbReference type="GO" id="GO:0006935">
    <property type="term" value="P:chemotaxis"/>
    <property type="evidence" value="ECO:0007669"/>
    <property type="project" value="InterPro"/>
</dbReference>
<feature type="transmembrane region" description="Helical" evidence="6">
    <location>
        <begin position="177"/>
        <end position="200"/>
    </location>
</feature>
<dbReference type="InterPro" id="IPR004090">
    <property type="entry name" value="Chemotax_Me-accpt_rcpt"/>
</dbReference>
<dbReference type="GO" id="GO:0005886">
    <property type="term" value="C:plasma membrane"/>
    <property type="evidence" value="ECO:0007669"/>
    <property type="project" value="TreeGrafter"/>
</dbReference>